<keyword evidence="3" id="KW-1185">Reference proteome</keyword>
<protein>
    <submittedName>
        <fullName evidence="2">Uncharacterized protein</fullName>
    </submittedName>
</protein>
<feature type="region of interest" description="Disordered" evidence="1">
    <location>
        <begin position="56"/>
        <end position="82"/>
    </location>
</feature>
<dbReference type="OrthoDB" id="1294820at2759"/>
<feature type="compositionally biased region" description="Acidic residues" evidence="1">
    <location>
        <begin position="13"/>
        <end position="22"/>
    </location>
</feature>
<name>A0A8S0TVG4_OLEEU</name>
<evidence type="ECO:0000256" key="1">
    <source>
        <dbReference type="SAM" id="MobiDB-lite"/>
    </source>
</evidence>
<feature type="region of interest" description="Disordered" evidence="1">
    <location>
        <begin position="1"/>
        <end position="27"/>
    </location>
</feature>
<proteinExistence type="predicted"/>
<gene>
    <name evidence="2" type="ORF">OLEA9_A002910</name>
</gene>
<dbReference type="Gramene" id="OE9A002910T1">
    <property type="protein sequence ID" value="OE9A002910C1"/>
    <property type="gene ID" value="OE9A002910"/>
</dbReference>
<dbReference type="Proteomes" id="UP000594638">
    <property type="component" value="Unassembled WGS sequence"/>
</dbReference>
<dbReference type="EMBL" id="CACTIH010007309">
    <property type="protein sequence ID" value="CAA3008968.1"/>
    <property type="molecule type" value="Genomic_DNA"/>
</dbReference>
<organism evidence="2 3">
    <name type="scientific">Olea europaea subsp. europaea</name>
    <dbReference type="NCBI Taxonomy" id="158383"/>
    <lineage>
        <taxon>Eukaryota</taxon>
        <taxon>Viridiplantae</taxon>
        <taxon>Streptophyta</taxon>
        <taxon>Embryophyta</taxon>
        <taxon>Tracheophyta</taxon>
        <taxon>Spermatophyta</taxon>
        <taxon>Magnoliopsida</taxon>
        <taxon>eudicotyledons</taxon>
        <taxon>Gunneridae</taxon>
        <taxon>Pentapetalae</taxon>
        <taxon>asterids</taxon>
        <taxon>lamiids</taxon>
        <taxon>Lamiales</taxon>
        <taxon>Oleaceae</taxon>
        <taxon>Oleeae</taxon>
        <taxon>Olea</taxon>
    </lineage>
</organism>
<evidence type="ECO:0000313" key="2">
    <source>
        <dbReference type="EMBL" id="CAA3008968.1"/>
    </source>
</evidence>
<sequence>MAESVVKEAAANEGEEENVEENIENKGPLDTDMDMFALAELNLILVLSSLSLSSKECPNLKGKSVENRKEKHKVSTLQTRRPRPEINELRSAKRQISRAHTNIRDCRHCRRM</sequence>
<comment type="caution">
    <text evidence="2">The sequence shown here is derived from an EMBL/GenBank/DDBJ whole genome shotgun (WGS) entry which is preliminary data.</text>
</comment>
<dbReference type="AlphaFoldDB" id="A0A8S0TVG4"/>
<accession>A0A8S0TVG4</accession>
<evidence type="ECO:0000313" key="3">
    <source>
        <dbReference type="Proteomes" id="UP000594638"/>
    </source>
</evidence>
<reference evidence="2 3" key="1">
    <citation type="submission" date="2019-12" db="EMBL/GenBank/DDBJ databases">
        <authorList>
            <person name="Alioto T."/>
            <person name="Alioto T."/>
            <person name="Gomez Garrido J."/>
        </authorList>
    </citation>
    <scope>NUCLEOTIDE SEQUENCE [LARGE SCALE GENOMIC DNA]</scope>
</reference>